<comment type="caution">
    <text evidence="3">The sequence shown here is derived from an EMBL/GenBank/DDBJ whole genome shotgun (WGS) entry which is preliminary data.</text>
</comment>
<dbReference type="Proteomes" id="UP001432322">
    <property type="component" value="Unassembled WGS sequence"/>
</dbReference>
<evidence type="ECO:0000313" key="4">
    <source>
        <dbReference type="Proteomes" id="UP001432322"/>
    </source>
</evidence>
<proteinExistence type="predicted"/>
<protein>
    <submittedName>
        <fullName evidence="3">Uncharacterized protein</fullName>
    </submittedName>
</protein>
<gene>
    <name evidence="3" type="ORF">PFISCL1PPCAC_19269</name>
</gene>
<keyword evidence="4" id="KW-1185">Reference proteome</keyword>
<reference evidence="3" key="1">
    <citation type="submission" date="2023-10" db="EMBL/GenBank/DDBJ databases">
        <title>Genome assembly of Pristionchus species.</title>
        <authorList>
            <person name="Yoshida K."/>
            <person name="Sommer R.J."/>
        </authorList>
    </citation>
    <scope>NUCLEOTIDE SEQUENCE</scope>
    <source>
        <strain evidence="3">RS5133</strain>
    </source>
</reference>
<sequence>THIDCLVVNFFKKKYFKSHPSMRLLLLLSSLLYLSSAMNRHERKGRIKEEEIDYEEEDENDDEDDEDYENFDSKEEPSATVEWVPVMSRNLSGSVYDSIHSTDREYIRKISQFLNYSYHTSSSRDSSISPSSSLSFLSFSLLSLLLR</sequence>
<keyword evidence="2" id="KW-1133">Transmembrane helix</keyword>
<keyword evidence="2" id="KW-0812">Transmembrane</keyword>
<dbReference type="AlphaFoldDB" id="A0AAV5WDD3"/>
<evidence type="ECO:0000313" key="3">
    <source>
        <dbReference type="EMBL" id="GMT27972.1"/>
    </source>
</evidence>
<evidence type="ECO:0000256" key="2">
    <source>
        <dbReference type="SAM" id="Phobius"/>
    </source>
</evidence>
<keyword evidence="2" id="KW-0472">Membrane</keyword>
<feature type="region of interest" description="Disordered" evidence="1">
    <location>
        <begin position="42"/>
        <end position="78"/>
    </location>
</feature>
<organism evidence="3 4">
    <name type="scientific">Pristionchus fissidentatus</name>
    <dbReference type="NCBI Taxonomy" id="1538716"/>
    <lineage>
        <taxon>Eukaryota</taxon>
        <taxon>Metazoa</taxon>
        <taxon>Ecdysozoa</taxon>
        <taxon>Nematoda</taxon>
        <taxon>Chromadorea</taxon>
        <taxon>Rhabditida</taxon>
        <taxon>Rhabditina</taxon>
        <taxon>Diplogasteromorpha</taxon>
        <taxon>Diplogasteroidea</taxon>
        <taxon>Neodiplogasteridae</taxon>
        <taxon>Pristionchus</taxon>
    </lineage>
</organism>
<dbReference type="EMBL" id="BTSY01000005">
    <property type="protein sequence ID" value="GMT27972.1"/>
    <property type="molecule type" value="Genomic_DNA"/>
</dbReference>
<feature type="compositionally biased region" description="Acidic residues" evidence="1">
    <location>
        <begin position="50"/>
        <end position="70"/>
    </location>
</feature>
<accession>A0AAV5WDD3</accession>
<evidence type="ECO:0000256" key="1">
    <source>
        <dbReference type="SAM" id="MobiDB-lite"/>
    </source>
</evidence>
<feature type="transmembrane region" description="Helical" evidence="2">
    <location>
        <begin position="20"/>
        <end position="38"/>
    </location>
</feature>
<feature type="non-terminal residue" evidence="3">
    <location>
        <position position="1"/>
    </location>
</feature>
<name>A0AAV5WDD3_9BILA</name>